<gene>
    <name evidence="2" type="ORF">GIW81_00715</name>
</gene>
<dbReference type="Proteomes" id="UP000440694">
    <property type="component" value="Unassembled WGS sequence"/>
</dbReference>
<feature type="signal peptide" evidence="1">
    <location>
        <begin position="1"/>
        <end position="26"/>
    </location>
</feature>
<dbReference type="RefSeq" id="WP_154737440.1">
    <property type="nucleotide sequence ID" value="NZ_WMBQ01000001.1"/>
</dbReference>
<evidence type="ECO:0000313" key="2">
    <source>
        <dbReference type="EMBL" id="MTD92850.1"/>
    </source>
</evidence>
<reference evidence="2 3" key="1">
    <citation type="submission" date="2019-11" db="EMBL/GenBank/DDBJ databases">
        <title>Identification of a novel strain.</title>
        <authorList>
            <person name="Xu Q."/>
            <person name="Wang G."/>
        </authorList>
    </citation>
    <scope>NUCLEOTIDE SEQUENCE [LARGE SCALE GENOMIC DNA]</scope>
    <source>
        <strain evidence="3">xq</strain>
    </source>
</reference>
<evidence type="ECO:0000313" key="3">
    <source>
        <dbReference type="Proteomes" id="UP000440694"/>
    </source>
</evidence>
<evidence type="ECO:0000256" key="1">
    <source>
        <dbReference type="SAM" id="SignalP"/>
    </source>
</evidence>
<dbReference type="AlphaFoldDB" id="A0A6I3KFS4"/>
<keyword evidence="3" id="KW-1185">Reference proteome</keyword>
<comment type="caution">
    <text evidence="2">The sequence shown here is derived from an EMBL/GenBank/DDBJ whole genome shotgun (WGS) entry which is preliminary data.</text>
</comment>
<accession>A0A6I3KFS4</accession>
<sequence>MRLKSLLSVISVAVAIGFAASTPAEAQWCRAPRGAFCGPAPVSHFIYYPRYSNVYYWATLAPYPGAYPYMDRGYYDRYYRPYGQYARRMWAPRRRAYAPVVAAYPVANPMPPPGCCGGRYIK</sequence>
<name>A0A6I3KFS4_9HYPH</name>
<proteinExistence type="predicted"/>
<protein>
    <recommendedName>
        <fullName evidence="4">PXPV repeat-containing protein</fullName>
    </recommendedName>
</protein>
<organism evidence="2 3">
    <name type="scientific">Hyphomicrobium album</name>
    <dbReference type="NCBI Taxonomy" id="2665159"/>
    <lineage>
        <taxon>Bacteria</taxon>
        <taxon>Pseudomonadati</taxon>
        <taxon>Pseudomonadota</taxon>
        <taxon>Alphaproteobacteria</taxon>
        <taxon>Hyphomicrobiales</taxon>
        <taxon>Hyphomicrobiaceae</taxon>
        <taxon>Hyphomicrobium</taxon>
    </lineage>
</organism>
<evidence type="ECO:0008006" key="4">
    <source>
        <dbReference type="Google" id="ProtNLM"/>
    </source>
</evidence>
<keyword evidence="1" id="KW-0732">Signal</keyword>
<feature type="chain" id="PRO_5026209722" description="PXPV repeat-containing protein" evidence="1">
    <location>
        <begin position="27"/>
        <end position="122"/>
    </location>
</feature>
<dbReference type="EMBL" id="WMBQ01000001">
    <property type="protein sequence ID" value="MTD92850.1"/>
    <property type="molecule type" value="Genomic_DNA"/>
</dbReference>